<protein>
    <submittedName>
        <fullName evidence="1">Uncharacterized protein</fullName>
    </submittedName>
</protein>
<keyword evidence="2" id="KW-1185">Reference proteome</keyword>
<organism evidence="1 2">
    <name type="scientific">Fusarium venenatum</name>
    <dbReference type="NCBI Taxonomy" id="56646"/>
    <lineage>
        <taxon>Eukaryota</taxon>
        <taxon>Fungi</taxon>
        <taxon>Dikarya</taxon>
        <taxon>Ascomycota</taxon>
        <taxon>Pezizomycotina</taxon>
        <taxon>Sordariomycetes</taxon>
        <taxon>Hypocreomycetidae</taxon>
        <taxon>Hypocreales</taxon>
        <taxon>Nectriaceae</taxon>
        <taxon>Fusarium</taxon>
    </lineage>
</organism>
<reference evidence="2" key="1">
    <citation type="submission" date="2014-10" db="EMBL/GenBank/DDBJ databases">
        <authorList>
            <person name="King R."/>
        </authorList>
    </citation>
    <scope>NUCLEOTIDE SEQUENCE [LARGE SCALE GENOMIC DNA]</scope>
    <source>
        <strain evidence="2">A3/5</strain>
    </source>
</reference>
<dbReference type="AlphaFoldDB" id="A0A2L2T730"/>
<name>A0A2L2T730_9HYPO</name>
<dbReference type="Proteomes" id="UP000245910">
    <property type="component" value="Chromosome II"/>
</dbReference>
<dbReference type="OrthoDB" id="4741964at2759"/>
<evidence type="ECO:0000313" key="1">
    <source>
        <dbReference type="EMBL" id="CEI59927.1"/>
    </source>
</evidence>
<sequence>MAETLLEARYVSRAKLTNLLTTLFGDAKNYDVTTENDMIQVTAPRQLTPKEIESITDN</sequence>
<evidence type="ECO:0000313" key="2">
    <source>
        <dbReference type="Proteomes" id="UP000245910"/>
    </source>
</evidence>
<proteinExistence type="predicted"/>
<dbReference type="EMBL" id="LN649230">
    <property type="protein sequence ID" value="CEI59927.1"/>
    <property type="molecule type" value="Genomic_DNA"/>
</dbReference>
<accession>A0A2L2T730</accession>